<keyword evidence="3 8" id="KW-0812">Transmembrane</keyword>
<proteinExistence type="predicted"/>
<dbReference type="SUPFAM" id="SSF53850">
    <property type="entry name" value="Periplasmic binding protein-like II"/>
    <property type="match status" value="1"/>
</dbReference>
<keyword evidence="9" id="KW-1185">Reference proteome</keyword>
<protein>
    <submittedName>
        <fullName evidence="10">Uncharacterized protein LOC100905899</fullName>
    </submittedName>
</protein>
<dbReference type="InterPro" id="IPR052192">
    <property type="entry name" value="Insect_Ionotropic_Sensory_Rcpt"/>
</dbReference>
<dbReference type="KEGG" id="goe:100905899"/>
<dbReference type="Proteomes" id="UP000694867">
    <property type="component" value="Unplaced"/>
</dbReference>
<evidence type="ECO:0000256" key="3">
    <source>
        <dbReference type="ARBA" id="ARBA00022692"/>
    </source>
</evidence>
<dbReference type="AlphaFoldDB" id="A0AAJ6QNP1"/>
<accession>A0AAJ6QNP1</accession>
<evidence type="ECO:0000256" key="1">
    <source>
        <dbReference type="ARBA" id="ARBA00004651"/>
    </source>
</evidence>
<evidence type="ECO:0000256" key="4">
    <source>
        <dbReference type="ARBA" id="ARBA00022989"/>
    </source>
</evidence>
<dbReference type="Gene3D" id="1.10.287.70">
    <property type="match status" value="1"/>
</dbReference>
<sequence length="354" mass="39416">MRSLENVTLKICFTEVFPYVVSVGDGITPKGMQGSIFTNITESMGLKWIRVPAPNNKWGECDINGTCHGQLEPLKQGTADIALGPIVLSNEVFTTLRSGWPTYFSTLDLLAGFKSPFKSRGHLGLFNLYPIPIWASILLCLFILPVLAKLLSRFGTIADRATLAEHWSSFMEIFLLECPSFQYSTNPMRVLFASWMLAAFVLSSLGSATLKSVMTVISPASKLETLQDILRVDISKTTIRTTAGTGLMDMLETSALEPIRSLAKKIIDSEGLTHPLDIGTTWMLRELETEKSVFILGCEVVFPFLYSPPSLKLQGTQGYTYCSKDVMGFYLSGWVASRRKDPIFQFILDEFDKR</sequence>
<dbReference type="GO" id="GO:0005886">
    <property type="term" value="C:plasma membrane"/>
    <property type="evidence" value="ECO:0007669"/>
    <property type="project" value="UniProtKB-SubCell"/>
</dbReference>
<reference evidence="10" key="1">
    <citation type="submission" date="2025-08" db="UniProtKB">
        <authorList>
            <consortium name="RefSeq"/>
        </authorList>
    </citation>
    <scope>IDENTIFICATION</scope>
</reference>
<organism evidence="9 10">
    <name type="scientific">Galendromus occidentalis</name>
    <name type="common">western predatory mite</name>
    <dbReference type="NCBI Taxonomy" id="34638"/>
    <lineage>
        <taxon>Eukaryota</taxon>
        <taxon>Metazoa</taxon>
        <taxon>Ecdysozoa</taxon>
        <taxon>Arthropoda</taxon>
        <taxon>Chelicerata</taxon>
        <taxon>Arachnida</taxon>
        <taxon>Acari</taxon>
        <taxon>Parasitiformes</taxon>
        <taxon>Mesostigmata</taxon>
        <taxon>Gamasina</taxon>
        <taxon>Phytoseioidea</taxon>
        <taxon>Phytoseiidae</taxon>
        <taxon>Typhlodrominae</taxon>
        <taxon>Galendromus</taxon>
    </lineage>
</organism>
<evidence type="ECO:0000256" key="7">
    <source>
        <dbReference type="ARBA" id="ARBA00023180"/>
    </source>
</evidence>
<keyword evidence="4 8" id="KW-1133">Transmembrane helix</keyword>
<comment type="subcellular location">
    <subcellularLocation>
        <location evidence="1">Cell membrane</location>
        <topology evidence="1">Multi-pass membrane protein</topology>
    </subcellularLocation>
</comment>
<gene>
    <name evidence="10" type="primary">LOC100905899</name>
</gene>
<dbReference type="GeneID" id="100905899"/>
<evidence type="ECO:0000256" key="8">
    <source>
        <dbReference type="SAM" id="Phobius"/>
    </source>
</evidence>
<name>A0AAJ6QNP1_9ACAR</name>
<dbReference type="PANTHER" id="PTHR42643">
    <property type="entry name" value="IONOTROPIC RECEPTOR 20A-RELATED"/>
    <property type="match status" value="1"/>
</dbReference>
<dbReference type="Gene3D" id="3.40.190.10">
    <property type="entry name" value="Periplasmic binding protein-like II"/>
    <property type="match status" value="1"/>
</dbReference>
<dbReference type="PANTHER" id="PTHR42643:SF38">
    <property type="entry name" value="IONOTROPIC RECEPTOR 100A"/>
    <property type="match status" value="1"/>
</dbReference>
<dbReference type="RefSeq" id="XP_003738770.1">
    <property type="nucleotide sequence ID" value="XM_003738722.1"/>
</dbReference>
<keyword evidence="5 8" id="KW-0472">Membrane</keyword>
<keyword evidence="2" id="KW-1003">Cell membrane</keyword>
<keyword evidence="7" id="KW-0325">Glycoprotein</keyword>
<feature type="transmembrane region" description="Helical" evidence="8">
    <location>
        <begin position="123"/>
        <end position="144"/>
    </location>
</feature>
<evidence type="ECO:0000313" key="10">
    <source>
        <dbReference type="RefSeq" id="XP_003738770.1"/>
    </source>
</evidence>
<evidence type="ECO:0000256" key="5">
    <source>
        <dbReference type="ARBA" id="ARBA00023136"/>
    </source>
</evidence>
<keyword evidence="6" id="KW-0675">Receptor</keyword>
<evidence type="ECO:0000256" key="2">
    <source>
        <dbReference type="ARBA" id="ARBA00022475"/>
    </source>
</evidence>
<evidence type="ECO:0000313" key="9">
    <source>
        <dbReference type="Proteomes" id="UP000694867"/>
    </source>
</evidence>
<evidence type="ECO:0000256" key="6">
    <source>
        <dbReference type="ARBA" id="ARBA00023170"/>
    </source>
</evidence>